<dbReference type="EMBL" id="CCSB01000001">
    <property type="protein sequence ID" value="CDZ76347.1"/>
    <property type="molecule type" value="Genomic_DNA"/>
</dbReference>
<accession>A0A078KTQ5</accession>
<keyword evidence="2" id="KW-1185">Reference proteome</keyword>
<dbReference type="Proteomes" id="UP000044071">
    <property type="component" value="Unassembled WGS sequence"/>
</dbReference>
<dbReference type="STRING" id="1034943.BN59_00615"/>
<name>A0A078KTQ5_9GAMM</name>
<proteinExistence type="predicted"/>
<organism evidence="1 2">
    <name type="scientific">Legionella massiliensis</name>
    <dbReference type="NCBI Taxonomy" id="1034943"/>
    <lineage>
        <taxon>Bacteria</taxon>
        <taxon>Pseudomonadati</taxon>
        <taxon>Pseudomonadota</taxon>
        <taxon>Gammaproteobacteria</taxon>
        <taxon>Legionellales</taxon>
        <taxon>Legionellaceae</taxon>
        <taxon>Legionella</taxon>
    </lineage>
</organism>
<dbReference type="AlphaFoldDB" id="A0A078KTQ5"/>
<evidence type="ECO:0000313" key="2">
    <source>
        <dbReference type="Proteomes" id="UP000044071"/>
    </source>
</evidence>
<sequence length="112" mass="11609">MIGQLNLRRKLERLVLSLLFITITMMLSSCGDNDCSPPTSSPAQVSVKDNGDGTCVTREELTCTCAGSNGTGSCVATYNGKLKSSVDAGTTLPTSSACPSQVNCVDLGIVCQ</sequence>
<gene>
    <name evidence="1" type="ORF">BN59_00615</name>
</gene>
<reference evidence="1 2" key="1">
    <citation type="submission" date="2014-06" db="EMBL/GenBank/DDBJ databases">
        <authorList>
            <person name="Urmite Genomes Urmite Genomes"/>
        </authorList>
    </citation>
    <scope>NUCLEOTIDE SEQUENCE [LARGE SCALE GENOMIC DNA]</scope>
</reference>
<evidence type="ECO:0000313" key="1">
    <source>
        <dbReference type="EMBL" id="CDZ76347.1"/>
    </source>
</evidence>
<protein>
    <submittedName>
        <fullName evidence="1">Uncharacterized protein</fullName>
    </submittedName>
</protein>